<dbReference type="Pfam" id="PF07883">
    <property type="entry name" value="Cupin_2"/>
    <property type="match status" value="1"/>
</dbReference>
<dbReference type="InterPro" id="IPR014710">
    <property type="entry name" value="RmlC-like_jellyroll"/>
</dbReference>
<dbReference type="PANTHER" id="PTHR37694:SF1">
    <property type="entry name" value="SLR8022 PROTEIN"/>
    <property type="match status" value="1"/>
</dbReference>
<dbReference type="InterPro" id="IPR011051">
    <property type="entry name" value="RmlC_Cupin_sf"/>
</dbReference>
<dbReference type="AlphaFoldDB" id="A0A5D0MK10"/>
<feature type="domain" description="Cupin type-2" evidence="1">
    <location>
        <begin position="41"/>
        <end position="108"/>
    </location>
</feature>
<comment type="caution">
    <text evidence="2">The sequence shown here is derived from an EMBL/GenBank/DDBJ whole genome shotgun (WGS) entry which is preliminary data.</text>
</comment>
<protein>
    <submittedName>
        <fullName evidence="2">Cupin domain-containing protein</fullName>
    </submittedName>
</protein>
<organism evidence="2 3">
    <name type="scientific">Candidatus Mcinerneyibacterium aminivorans</name>
    <dbReference type="NCBI Taxonomy" id="2703815"/>
    <lineage>
        <taxon>Bacteria</taxon>
        <taxon>Candidatus Macinerneyibacteriota</taxon>
        <taxon>Candidatus Mcinerneyibacteria</taxon>
        <taxon>Candidatus Mcinerneyibacteriales</taxon>
        <taxon>Candidatus Mcinerneyibacteriaceae</taxon>
        <taxon>Candidatus Mcinerneyibacterium</taxon>
    </lineage>
</organism>
<keyword evidence="3" id="KW-1185">Reference proteome</keyword>
<reference evidence="2" key="1">
    <citation type="submission" date="2019-08" db="EMBL/GenBank/DDBJ databases">
        <title>Genomic characterization of a novel candidate phylum (ARYD3) from a high temperature, high salinity tertiary oil reservoir in north central Oklahoma, USA.</title>
        <authorList>
            <person name="Youssef N.H."/>
            <person name="Yadav A."/>
            <person name="Elshahed M.S."/>
        </authorList>
    </citation>
    <scope>NUCLEOTIDE SEQUENCE [LARGE SCALE GENOMIC DNA]</scope>
    <source>
        <strain evidence="2">ARYD3</strain>
    </source>
</reference>
<dbReference type="Gene3D" id="2.60.120.10">
    <property type="entry name" value="Jelly Rolls"/>
    <property type="match status" value="1"/>
</dbReference>
<dbReference type="PANTHER" id="PTHR37694">
    <property type="entry name" value="SLR8022 PROTEIN"/>
    <property type="match status" value="1"/>
</dbReference>
<name>A0A5D0MK10_9BACT</name>
<evidence type="ECO:0000313" key="2">
    <source>
        <dbReference type="EMBL" id="TYB31538.1"/>
    </source>
</evidence>
<dbReference type="Proteomes" id="UP000324143">
    <property type="component" value="Unassembled WGS sequence"/>
</dbReference>
<gene>
    <name evidence="2" type="ORF">FXF47_02800</name>
</gene>
<proteinExistence type="predicted"/>
<dbReference type="SUPFAM" id="SSF51182">
    <property type="entry name" value="RmlC-like cupins"/>
    <property type="match status" value="1"/>
</dbReference>
<evidence type="ECO:0000259" key="1">
    <source>
        <dbReference type="Pfam" id="PF07883"/>
    </source>
</evidence>
<evidence type="ECO:0000313" key="3">
    <source>
        <dbReference type="Proteomes" id="UP000324143"/>
    </source>
</evidence>
<sequence>MIVKKYKDVKEEKVTMEGAKGAHIQWLISDKDDADNFAMRRFRIEKDGYTPFHKHPHEHETYILSGEGVMVTEDGEKEISEGSFVFVKPYEKHQFKNTGDKELIFLCMIPMINKEC</sequence>
<dbReference type="CDD" id="cd02222">
    <property type="entry name" value="cupin_TM1459-like"/>
    <property type="match status" value="1"/>
</dbReference>
<dbReference type="InterPro" id="IPR013096">
    <property type="entry name" value="Cupin_2"/>
</dbReference>
<dbReference type="EMBL" id="VSIX01000032">
    <property type="protein sequence ID" value="TYB31538.1"/>
    <property type="molecule type" value="Genomic_DNA"/>
</dbReference>
<accession>A0A5D0MK10</accession>